<evidence type="ECO:0000313" key="2">
    <source>
        <dbReference type="EMBL" id="USJ25805.1"/>
    </source>
</evidence>
<dbReference type="PROSITE" id="PS51186">
    <property type="entry name" value="GNAT"/>
    <property type="match status" value="1"/>
</dbReference>
<dbReference type="AlphaFoldDB" id="A0A9Q8YCU4"/>
<keyword evidence="2" id="KW-0614">Plasmid</keyword>
<dbReference type="GO" id="GO:1990189">
    <property type="term" value="F:protein N-terminal-serine acetyltransferase activity"/>
    <property type="evidence" value="ECO:0007669"/>
    <property type="project" value="TreeGrafter"/>
</dbReference>
<feature type="domain" description="N-acetyltransferase" evidence="1">
    <location>
        <begin position="14"/>
        <end position="171"/>
    </location>
</feature>
<protein>
    <submittedName>
        <fullName evidence="2">GNAT family N-acetyltransferase</fullName>
    </submittedName>
</protein>
<dbReference type="Proteomes" id="UP001055460">
    <property type="component" value="Plasmid pA"/>
</dbReference>
<evidence type="ECO:0000259" key="1">
    <source>
        <dbReference type="PROSITE" id="PS51186"/>
    </source>
</evidence>
<sequence>MPTAPLLVDAFSEAHIPEMLDWFSSLEALVQWGGPGLSFPLEAAQLEAMLAGTKGAEPERLMFAGVVDGKLAGHAQVALDWANGVGRLARVAINPRMRGQGLAQPFVSEVTRRFFADPAFERLELNVYTFNEAAIRTYRSLGFYEEGVRRSSAKVGDARWDTAIYGMLRGEWADRTAAAQ</sequence>
<dbReference type="EMBL" id="CP098808">
    <property type="protein sequence ID" value="USJ25805.1"/>
    <property type="molecule type" value="Genomic_DNA"/>
</dbReference>
<gene>
    <name evidence="2" type="ORF">NE863_25415</name>
</gene>
<dbReference type="PANTHER" id="PTHR43441:SF2">
    <property type="entry name" value="FAMILY ACETYLTRANSFERASE, PUTATIVE (AFU_ORTHOLOGUE AFUA_7G00850)-RELATED"/>
    <property type="match status" value="1"/>
</dbReference>
<geneLocation type="plasmid" evidence="2 3">
    <name>pA</name>
</geneLocation>
<dbReference type="SUPFAM" id="SSF55729">
    <property type="entry name" value="Acyl-CoA N-acyltransferases (Nat)"/>
    <property type="match status" value="1"/>
</dbReference>
<organism evidence="2 3">
    <name type="scientific">Ensifer adhaerens</name>
    <name type="common">Sinorhizobium morelense</name>
    <dbReference type="NCBI Taxonomy" id="106592"/>
    <lineage>
        <taxon>Bacteria</taxon>
        <taxon>Pseudomonadati</taxon>
        <taxon>Pseudomonadota</taxon>
        <taxon>Alphaproteobacteria</taxon>
        <taxon>Hyphomicrobiales</taxon>
        <taxon>Rhizobiaceae</taxon>
        <taxon>Sinorhizobium/Ensifer group</taxon>
        <taxon>Ensifer</taxon>
    </lineage>
</organism>
<dbReference type="RefSeq" id="WP_112771416.1">
    <property type="nucleotide sequence ID" value="NZ_CAXURO020000002.1"/>
</dbReference>
<dbReference type="GO" id="GO:0008999">
    <property type="term" value="F:protein-N-terminal-alanine acetyltransferase activity"/>
    <property type="evidence" value="ECO:0007669"/>
    <property type="project" value="TreeGrafter"/>
</dbReference>
<proteinExistence type="predicted"/>
<dbReference type="InterPro" id="IPR016181">
    <property type="entry name" value="Acyl_CoA_acyltransferase"/>
</dbReference>
<dbReference type="CDD" id="cd04301">
    <property type="entry name" value="NAT_SF"/>
    <property type="match status" value="1"/>
</dbReference>
<dbReference type="InterPro" id="IPR051908">
    <property type="entry name" value="Ribosomal_N-acetyltransferase"/>
</dbReference>
<name>A0A9Q8YCU4_ENSAD</name>
<dbReference type="PANTHER" id="PTHR43441">
    <property type="entry name" value="RIBOSOMAL-PROTEIN-SERINE ACETYLTRANSFERASE"/>
    <property type="match status" value="1"/>
</dbReference>
<dbReference type="InterPro" id="IPR000182">
    <property type="entry name" value="GNAT_dom"/>
</dbReference>
<reference evidence="2" key="1">
    <citation type="submission" date="2022-06" db="EMBL/GenBank/DDBJ databases">
        <title>Physiological and biochemical characterization and genomic elucidation of a strain of the genus Ensifer adhaerens M8 that combines arsenic oxidation and chromium reduction.</title>
        <authorList>
            <person name="Li X."/>
            <person name="Yu c."/>
        </authorList>
    </citation>
    <scope>NUCLEOTIDE SEQUENCE</scope>
    <source>
        <strain evidence="2">M8</strain>
        <plasmid evidence="2">pA</plasmid>
    </source>
</reference>
<accession>A0A9Q8YCU4</accession>
<dbReference type="Gene3D" id="3.40.630.30">
    <property type="match status" value="1"/>
</dbReference>
<dbReference type="Pfam" id="PF00583">
    <property type="entry name" value="Acetyltransf_1"/>
    <property type="match status" value="1"/>
</dbReference>
<evidence type="ECO:0000313" key="3">
    <source>
        <dbReference type="Proteomes" id="UP001055460"/>
    </source>
</evidence>